<name>A4BUJ2_9GAMM</name>
<dbReference type="STRING" id="314278.NB231_07162"/>
<keyword evidence="7" id="KW-1185">Reference proteome</keyword>
<sequence>MIDRELWNAKQPLIPGHEIVGVVDQFGNGVTRFELGNRVGVLWLGWTCGQCRYCRRRQESLCPAAKFTGYTLDGGYAEYALAKVGSVRCGPMRVAVAAVHCSISSRSRVDRLIDPGRGERFCK</sequence>
<comment type="caution">
    <text evidence="6">The sequence shown here is derived from an EMBL/GenBank/DDBJ whole genome shotgun (WGS) entry which is preliminary data.</text>
</comment>
<comment type="cofactor">
    <cofactor evidence="1">
        <name>Zn(2+)</name>
        <dbReference type="ChEBI" id="CHEBI:29105"/>
    </cofactor>
</comment>
<dbReference type="PANTHER" id="PTHR42940:SF8">
    <property type="entry name" value="VACUOLAR PROTEIN SORTING-ASSOCIATED PROTEIN 11"/>
    <property type="match status" value="1"/>
</dbReference>
<dbReference type="PANTHER" id="PTHR42940">
    <property type="entry name" value="ALCOHOL DEHYDROGENASE 1-RELATED"/>
    <property type="match status" value="1"/>
</dbReference>
<dbReference type="HOGENOM" id="CLU_2012858_0_0_6"/>
<dbReference type="Pfam" id="PF08240">
    <property type="entry name" value="ADH_N"/>
    <property type="match status" value="1"/>
</dbReference>
<evidence type="ECO:0000256" key="2">
    <source>
        <dbReference type="ARBA" id="ARBA00022723"/>
    </source>
</evidence>
<dbReference type="InterPro" id="IPR013154">
    <property type="entry name" value="ADH-like_N"/>
</dbReference>
<protein>
    <submittedName>
        <fullName evidence="6">Zinc-containing alcohol dehydrogenase superfamily protein</fullName>
    </submittedName>
</protein>
<keyword evidence="2" id="KW-0479">Metal-binding</keyword>
<dbReference type="eggNOG" id="COG1064">
    <property type="taxonomic scope" value="Bacteria"/>
</dbReference>
<gene>
    <name evidence="6" type="ORF">NB231_07162</name>
</gene>
<evidence type="ECO:0000313" key="7">
    <source>
        <dbReference type="Proteomes" id="UP000003374"/>
    </source>
</evidence>
<dbReference type="Gene3D" id="3.90.180.10">
    <property type="entry name" value="Medium-chain alcohol dehydrogenases, catalytic domain"/>
    <property type="match status" value="1"/>
</dbReference>
<dbReference type="EMBL" id="AAOF01000019">
    <property type="protein sequence ID" value="EAR20558.1"/>
    <property type="molecule type" value="Genomic_DNA"/>
</dbReference>
<keyword evidence="4" id="KW-0560">Oxidoreductase</keyword>
<evidence type="ECO:0000313" key="6">
    <source>
        <dbReference type="EMBL" id="EAR20558.1"/>
    </source>
</evidence>
<dbReference type="GO" id="GO:0004022">
    <property type="term" value="F:alcohol dehydrogenase (NAD+) activity"/>
    <property type="evidence" value="ECO:0007669"/>
    <property type="project" value="TreeGrafter"/>
</dbReference>
<dbReference type="SUPFAM" id="SSF50129">
    <property type="entry name" value="GroES-like"/>
    <property type="match status" value="1"/>
</dbReference>
<reference evidence="6 7" key="1">
    <citation type="submission" date="2006-02" db="EMBL/GenBank/DDBJ databases">
        <authorList>
            <person name="Waterbury J."/>
            <person name="Ferriera S."/>
            <person name="Johnson J."/>
            <person name="Kravitz S."/>
            <person name="Halpern A."/>
            <person name="Remington K."/>
            <person name="Beeson K."/>
            <person name="Tran B."/>
            <person name="Rogers Y.-H."/>
            <person name="Friedman R."/>
            <person name="Venter J.C."/>
        </authorList>
    </citation>
    <scope>NUCLEOTIDE SEQUENCE [LARGE SCALE GENOMIC DNA]</scope>
    <source>
        <strain evidence="6 7">Nb-231</strain>
    </source>
</reference>
<dbReference type="Proteomes" id="UP000003374">
    <property type="component" value="Unassembled WGS sequence"/>
</dbReference>
<proteinExistence type="predicted"/>
<organism evidence="6 7">
    <name type="scientific">Nitrococcus mobilis Nb-231</name>
    <dbReference type="NCBI Taxonomy" id="314278"/>
    <lineage>
        <taxon>Bacteria</taxon>
        <taxon>Pseudomonadati</taxon>
        <taxon>Pseudomonadota</taxon>
        <taxon>Gammaproteobacteria</taxon>
        <taxon>Chromatiales</taxon>
        <taxon>Ectothiorhodospiraceae</taxon>
        <taxon>Nitrococcus</taxon>
    </lineage>
</organism>
<dbReference type="GO" id="GO:0005737">
    <property type="term" value="C:cytoplasm"/>
    <property type="evidence" value="ECO:0007669"/>
    <property type="project" value="TreeGrafter"/>
</dbReference>
<feature type="domain" description="Alcohol dehydrogenase-like N-terminal" evidence="5">
    <location>
        <begin position="7"/>
        <end position="84"/>
    </location>
</feature>
<dbReference type="GO" id="GO:0008270">
    <property type="term" value="F:zinc ion binding"/>
    <property type="evidence" value="ECO:0007669"/>
    <property type="project" value="InterPro"/>
</dbReference>
<dbReference type="PROSITE" id="PS00059">
    <property type="entry name" value="ADH_ZINC"/>
    <property type="match status" value="1"/>
</dbReference>
<evidence type="ECO:0000259" key="5">
    <source>
        <dbReference type="Pfam" id="PF08240"/>
    </source>
</evidence>
<evidence type="ECO:0000256" key="4">
    <source>
        <dbReference type="ARBA" id="ARBA00023002"/>
    </source>
</evidence>
<dbReference type="InterPro" id="IPR011032">
    <property type="entry name" value="GroES-like_sf"/>
</dbReference>
<dbReference type="OrthoDB" id="9771084at2"/>
<accession>A4BUJ2</accession>
<dbReference type="AlphaFoldDB" id="A4BUJ2"/>
<evidence type="ECO:0000256" key="1">
    <source>
        <dbReference type="ARBA" id="ARBA00001947"/>
    </source>
</evidence>
<evidence type="ECO:0000256" key="3">
    <source>
        <dbReference type="ARBA" id="ARBA00022833"/>
    </source>
</evidence>
<dbReference type="InterPro" id="IPR002328">
    <property type="entry name" value="ADH_Zn_CS"/>
</dbReference>
<keyword evidence="3" id="KW-0862">Zinc</keyword>